<dbReference type="AlphaFoldDB" id="A0A519BDB5"/>
<dbReference type="EMBL" id="SGBD01000001">
    <property type="protein sequence ID" value="RZD15261.1"/>
    <property type="molecule type" value="Genomic_DNA"/>
</dbReference>
<dbReference type="SUPFAM" id="SSF54523">
    <property type="entry name" value="Pili subunits"/>
    <property type="match status" value="1"/>
</dbReference>
<sequence length="191" mass="20160">MYKNNNGFSLVEIIMVIILLGVIGIVGTVGLNSAVSSDRGMYERQLQSAIRYAQNYAMGHFKYTAVVFSASGSNPSCNLANSAASYSGYAVCACNGAATPALEPLPNPLAQTTSNFYVSMNYGINYMVAPGGNYNYIAFNSAGEPGTLSSACSGFTPLPPPSPVKISFGYLPSQSFYLYPNTGLVSYNGNL</sequence>
<evidence type="ECO:0000256" key="1">
    <source>
        <dbReference type="SAM" id="Phobius"/>
    </source>
</evidence>
<gene>
    <name evidence="2" type="ORF">EVJ47_03045</name>
</gene>
<feature type="transmembrane region" description="Helical" evidence="1">
    <location>
        <begin position="13"/>
        <end position="35"/>
    </location>
</feature>
<evidence type="ECO:0000313" key="3">
    <source>
        <dbReference type="Proteomes" id="UP000320813"/>
    </source>
</evidence>
<keyword evidence="1" id="KW-1133">Transmembrane helix</keyword>
<dbReference type="InterPro" id="IPR012902">
    <property type="entry name" value="N_methyl_site"/>
</dbReference>
<keyword evidence="1" id="KW-0812">Transmembrane</keyword>
<proteinExistence type="predicted"/>
<protein>
    <submittedName>
        <fullName evidence="2">Type II secretion system protein</fullName>
    </submittedName>
</protein>
<organism evidence="2 3">
    <name type="scientific">Candidatus Acidulodesulfobacterium ferriphilum</name>
    <dbReference type="NCBI Taxonomy" id="2597223"/>
    <lineage>
        <taxon>Bacteria</taxon>
        <taxon>Deltaproteobacteria</taxon>
        <taxon>Candidatus Acidulodesulfobacterales</taxon>
        <taxon>Candidatus Acidulodesulfobacterium</taxon>
    </lineage>
</organism>
<dbReference type="Proteomes" id="UP000320813">
    <property type="component" value="Unassembled WGS sequence"/>
</dbReference>
<evidence type="ECO:0000313" key="2">
    <source>
        <dbReference type="EMBL" id="RZD15261.1"/>
    </source>
</evidence>
<name>A0A519BDB5_9DELT</name>
<dbReference type="InterPro" id="IPR045584">
    <property type="entry name" value="Pilin-like"/>
</dbReference>
<dbReference type="NCBIfam" id="TIGR02532">
    <property type="entry name" value="IV_pilin_GFxxxE"/>
    <property type="match status" value="1"/>
</dbReference>
<keyword evidence="1" id="KW-0472">Membrane</keyword>
<comment type="caution">
    <text evidence="2">The sequence shown here is derived from an EMBL/GenBank/DDBJ whole genome shotgun (WGS) entry which is preliminary data.</text>
</comment>
<accession>A0A519BDB5</accession>
<reference evidence="2 3" key="1">
    <citation type="submission" date="2019-01" db="EMBL/GenBank/DDBJ databases">
        <title>Insights into ecological role of a new deltaproteobacterial order Candidatus Sinidesulfobacterales (Sva0485) by metagenomics and metatranscriptomics.</title>
        <authorList>
            <person name="Tan S."/>
            <person name="Liu J."/>
            <person name="Fang Y."/>
            <person name="Hedlund B.P."/>
            <person name="Lian Z.H."/>
            <person name="Huang L.Y."/>
            <person name="Li J.T."/>
            <person name="Huang L.N."/>
            <person name="Li W.J."/>
            <person name="Jiang H.C."/>
            <person name="Dong H.L."/>
            <person name="Shu W.S."/>
        </authorList>
    </citation>
    <scope>NUCLEOTIDE SEQUENCE [LARGE SCALE GENOMIC DNA]</scope>
    <source>
        <strain evidence="2">AP3</strain>
    </source>
</reference>